<comment type="caution">
    <text evidence="2">The sequence shown here is derived from an EMBL/GenBank/DDBJ whole genome shotgun (WGS) entry which is preliminary data.</text>
</comment>
<evidence type="ECO:0000313" key="4">
    <source>
        <dbReference type="EMBL" id="KAH3739401.1"/>
    </source>
</evidence>
<accession>A0A9D3YYS8</accession>
<reference evidence="2" key="1">
    <citation type="journal article" date="2019" name="bioRxiv">
        <title>The Genome of the Zebra Mussel, Dreissena polymorpha: A Resource for Invasive Species Research.</title>
        <authorList>
            <person name="McCartney M.A."/>
            <person name="Auch B."/>
            <person name="Kono T."/>
            <person name="Mallez S."/>
            <person name="Zhang Y."/>
            <person name="Obille A."/>
            <person name="Becker A."/>
            <person name="Abrahante J.E."/>
            <person name="Garbe J."/>
            <person name="Badalamenti J.P."/>
            <person name="Herman A."/>
            <person name="Mangelson H."/>
            <person name="Liachko I."/>
            <person name="Sullivan S."/>
            <person name="Sone E.D."/>
            <person name="Koren S."/>
            <person name="Silverstein K.A.T."/>
            <person name="Beckman K.B."/>
            <person name="Gohl D.M."/>
        </authorList>
    </citation>
    <scope>NUCLEOTIDE SEQUENCE</scope>
    <source>
        <strain evidence="2">Duluth1</strain>
        <tissue evidence="2">Whole animal</tissue>
    </source>
</reference>
<protein>
    <submittedName>
        <fullName evidence="2">Uncharacterized protein</fullName>
    </submittedName>
</protein>
<dbReference type="EMBL" id="JAIWYP010000014">
    <property type="protein sequence ID" value="KAH3706949.1"/>
    <property type="molecule type" value="Genomic_DNA"/>
</dbReference>
<keyword evidence="5" id="KW-1185">Reference proteome</keyword>
<organism evidence="2 5">
    <name type="scientific">Dreissena polymorpha</name>
    <name type="common">Zebra mussel</name>
    <name type="synonym">Mytilus polymorpha</name>
    <dbReference type="NCBI Taxonomy" id="45954"/>
    <lineage>
        <taxon>Eukaryota</taxon>
        <taxon>Metazoa</taxon>
        <taxon>Spiralia</taxon>
        <taxon>Lophotrochozoa</taxon>
        <taxon>Mollusca</taxon>
        <taxon>Bivalvia</taxon>
        <taxon>Autobranchia</taxon>
        <taxon>Heteroconchia</taxon>
        <taxon>Euheterodonta</taxon>
        <taxon>Imparidentia</taxon>
        <taxon>Neoheterodontei</taxon>
        <taxon>Myida</taxon>
        <taxon>Dreissenoidea</taxon>
        <taxon>Dreissenidae</taxon>
        <taxon>Dreissena</taxon>
    </lineage>
</organism>
<sequence>MFISKARESSYQPVSVSPRGMSSHARMYISPSSSDRNNCRFCSSMSRAGCKKLSHSP</sequence>
<evidence type="ECO:0000313" key="2">
    <source>
        <dbReference type="EMBL" id="KAH3706949.1"/>
    </source>
</evidence>
<evidence type="ECO:0000256" key="1">
    <source>
        <dbReference type="SAM" id="MobiDB-lite"/>
    </source>
</evidence>
<dbReference type="Proteomes" id="UP000828390">
    <property type="component" value="Unassembled WGS sequence"/>
</dbReference>
<dbReference type="EMBL" id="JAIWYP010000014">
    <property type="protein sequence ID" value="KAH3706969.1"/>
    <property type="molecule type" value="Genomic_DNA"/>
</dbReference>
<name>A0A9D3YYS8_DREPO</name>
<dbReference type="AlphaFoldDB" id="A0A9D3YYS8"/>
<gene>
    <name evidence="4" type="ORF">DPMN_046053</name>
    <name evidence="2" type="ORF">DPMN_066340</name>
    <name evidence="3" type="ORF">DPMN_066360</name>
</gene>
<evidence type="ECO:0000313" key="5">
    <source>
        <dbReference type="Proteomes" id="UP000828390"/>
    </source>
</evidence>
<evidence type="ECO:0000313" key="3">
    <source>
        <dbReference type="EMBL" id="KAH3706969.1"/>
    </source>
</evidence>
<proteinExistence type="predicted"/>
<dbReference type="EMBL" id="JAIWYP010000011">
    <property type="protein sequence ID" value="KAH3739401.1"/>
    <property type="molecule type" value="Genomic_DNA"/>
</dbReference>
<feature type="region of interest" description="Disordered" evidence="1">
    <location>
        <begin position="1"/>
        <end position="37"/>
    </location>
</feature>
<reference evidence="2" key="2">
    <citation type="submission" date="2020-11" db="EMBL/GenBank/DDBJ databases">
        <authorList>
            <person name="McCartney M.A."/>
            <person name="Auch B."/>
            <person name="Kono T."/>
            <person name="Mallez S."/>
            <person name="Becker A."/>
            <person name="Gohl D.M."/>
            <person name="Silverstein K.A.T."/>
            <person name="Koren S."/>
            <person name="Bechman K.B."/>
            <person name="Herman A."/>
            <person name="Abrahante J.E."/>
            <person name="Garbe J."/>
        </authorList>
    </citation>
    <scope>NUCLEOTIDE SEQUENCE</scope>
    <source>
        <strain evidence="2">Duluth1</strain>
        <tissue evidence="2">Whole animal</tissue>
    </source>
</reference>